<protein>
    <recommendedName>
        <fullName evidence="4">DUF2884 family protein</fullName>
    </recommendedName>
</protein>
<dbReference type="Proteomes" id="UP000218824">
    <property type="component" value="Chromosome"/>
</dbReference>
<evidence type="ECO:0000313" key="2">
    <source>
        <dbReference type="EMBL" id="BAV97801.1"/>
    </source>
</evidence>
<feature type="signal peptide" evidence="1">
    <location>
        <begin position="1"/>
        <end position="21"/>
    </location>
</feature>
<evidence type="ECO:0000256" key="1">
    <source>
        <dbReference type="SAM" id="SignalP"/>
    </source>
</evidence>
<dbReference type="PROSITE" id="PS51257">
    <property type="entry name" value="PROKAR_LIPOPROTEIN"/>
    <property type="match status" value="1"/>
</dbReference>
<dbReference type="EMBL" id="AP014940">
    <property type="protein sequence ID" value="BAV97801.1"/>
    <property type="molecule type" value="Genomic_DNA"/>
</dbReference>
<dbReference type="GeneID" id="83064175"/>
<organism evidence="2 3">
    <name type="scientific">Lysobacter enzymogenes</name>
    <dbReference type="NCBI Taxonomy" id="69"/>
    <lineage>
        <taxon>Bacteria</taxon>
        <taxon>Pseudomonadati</taxon>
        <taxon>Pseudomonadota</taxon>
        <taxon>Gammaproteobacteria</taxon>
        <taxon>Lysobacterales</taxon>
        <taxon>Lysobacteraceae</taxon>
        <taxon>Lysobacter</taxon>
    </lineage>
</organism>
<dbReference type="RefSeq" id="WP_096377924.1">
    <property type="nucleotide sequence ID" value="NZ_AP014940.1"/>
</dbReference>
<sequence>MTTRRSSIALVLAAALATALAGGCSRNSGSDSHVVVINHLSMDGDRLLVRGDGQRAQITPDGAIAIDGKALALNPAQQAAGRAFYVEATGIRRDGAAIGQAGAAMAGNVLSTVAQDLRSGRTDQTEAKVEAQAAKLQEQAMQICRRVGALRVAQEKLVAQVPQFQPFASKNLTTGEECRPHS</sequence>
<proteinExistence type="predicted"/>
<name>A0AAU9AT12_LYSEN</name>
<dbReference type="KEGG" id="lem:LEN_2314"/>
<evidence type="ECO:0008006" key="4">
    <source>
        <dbReference type="Google" id="ProtNLM"/>
    </source>
</evidence>
<feature type="chain" id="PRO_5043840717" description="DUF2884 family protein" evidence="1">
    <location>
        <begin position="22"/>
        <end position="182"/>
    </location>
</feature>
<dbReference type="AlphaFoldDB" id="A0AAU9AT12"/>
<keyword evidence="1" id="KW-0732">Signal</keyword>
<gene>
    <name evidence="2" type="ORF">LEN_2314</name>
</gene>
<evidence type="ECO:0000313" key="3">
    <source>
        <dbReference type="Proteomes" id="UP000218824"/>
    </source>
</evidence>
<reference evidence="2 3" key="1">
    <citation type="journal article" date="2017" name="DNA Res.">
        <title>Complete genome sequence and expression profile of the commercial lytic enzyme producer Lysobacter enzymogenes M497-1.</title>
        <authorList>
            <person name="Takami H."/>
            <person name="Toyoda A."/>
            <person name="Uchiyama I."/>
            <person name="Itoh T."/>
            <person name="Takaki Y."/>
            <person name="Arai W."/>
            <person name="Nishi S."/>
            <person name="Kawai M."/>
            <person name="Shinya K."/>
            <person name="Ikeda H."/>
        </authorList>
    </citation>
    <scope>NUCLEOTIDE SEQUENCE [LARGE SCALE GENOMIC DNA]</scope>
    <source>
        <strain evidence="2 3">M497-1</strain>
    </source>
</reference>
<accession>A0AAU9AT12</accession>